<gene>
    <name evidence="1" type="ordered locus">AciPR4_3087</name>
</gene>
<dbReference type="HOGENOM" id="CLU_2620860_0_0_0"/>
<protein>
    <submittedName>
        <fullName evidence="1">Uncharacterized protein</fullName>
    </submittedName>
</protein>
<dbReference type="KEGG" id="tsa:AciPR4_3087"/>
<keyword evidence="2" id="KW-1185">Reference proteome</keyword>
<dbReference type="STRING" id="401053.AciPR4_3087"/>
<reference evidence="1 2" key="1">
    <citation type="journal article" date="2012" name="Stand. Genomic Sci.">
        <title>Complete genome sequence of Terriglobus saanensis type strain SP1PR4(T), an Acidobacteria from tundra soil.</title>
        <authorList>
            <person name="Rawat S.R."/>
            <person name="Mannisto M.K."/>
            <person name="Starovoytov V."/>
            <person name="Goodwin L."/>
            <person name="Nolan M."/>
            <person name="Hauser L."/>
            <person name="Land M."/>
            <person name="Davenport K.W."/>
            <person name="Woyke T."/>
            <person name="Haggblom M.M."/>
        </authorList>
    </citation>
    <scope>NUCLEOTIDE SEQUENCE</scope>
    <source>
        <strain evidence="2">ATCC BAA-1853 / DSM 23119 / SP1PR4</strain>
    </source>
</reference>
<dbReference type="AlphaFoldDB" id="E8V6P4"/>
<organism evidence="1 2">
    <name type="scientific">Terriglobus saanensis (strain ATCC BAA-1853 / DSM 23119 / SP1PR4)</name>
    <dbReference type="NCBI Taxonomy" id="401053"/>
    <lineage>
        <taxon>Bacteria</taxon>
        <taxon>Pseudomonadati</taxon>
        <taxon>Acidobacteriota</taxon>
        <taxon>Terriglobia</taxon>
        <taxon>Terriglobales</taxon>
        <taxon>Acidobacteriaceae</taxon>
        <taxon>Terriglobus</taxon>
    </lineage>
</organism>
<dbReference type="EMBL" id="CP002467">
    <property type="protein sequence ID" value="ADV83846.1"/>
    <property type="molecule type" value="Genomic_DNA"/>
</dbReference>
<dbReference type="Proteomes" id="UP000006844">
    <property type="component" value="Chromosome"/>
</dbReference>
<evidence type="ECO:0000313" key="2">
    <source>
        <dbReference type="Proteomes" id="UP000006844"/>
    </source>
</evidence>
<name>E8V6P4_TERSS</name>
<accession>E8V6P4</accession>
<proteinExistence type="predicted"/>
<sequence length="78" mass="9315">MLKREKALERQPIGRLPHVPRLNPLKKALSFISAFFCNCEHRDASHPYLGMQFCWACGRVRKYRHGVFFNGFWHREAR</sequence>
<evidence type="ECO:0000313" key="1">
    <source>
        <dbReference type="EMBL" id="ADV83846.1"/>
    </source>
</evidence>
<dbReference type="RefSeq" id="WP_013569577.1">
    <property type="nucleotide sequence ID" value="NC_014963.1"/>
</dbReference>